<keyword evidence="7" id="KW-0456">Lyase</keyword>
<keyword evidence="11" id="KW-1185">Reference proteome</keyword>
<dbReference type="GO" id="GO:0008295">
    <property type="term" value="P:spermidine biosynthetic process"/>
    <property type="evidence" value="ECO:0007669"/>
    <property type="project" value="UniProtKB-KW"/>
</dbReference>
<reference evidence="10 11" key="1">
    <citation type="submission" date="2015-02" db="EMBL/GenBank/DDBJ databases">
        <title>Single-cell genomics of uncultivated deep-branching MTB reveals a conserved set of magnetosome genes.</title>
        <authorList>
            <person name="Kolinko S."/>
            <person name="Richter M."/>
            <person name="Glockner F.O."/>
            <person name="Brachmann A."/>
            <person name="Schuler D."/>
        </authorList>
    </citation>
    <scope>NUCLEOTIDE SEQUENCE [LARGE SCALE GENOMIC DNA]</scope>
    <source>
        <strain evidence="10">SKK-01</strain>
    </source>
</reference>
<comment type="cofactor">
    <cofactor evidence="1">
        <name>pyruvate</name>
        <dbReference type="ChEBI" id="CHEBI:15361"/>
    </cofactor>
</comment>
<sequence>MFEIKKESFGPHLMMDLTNCNPDKLKDYEFIFNVLNDLPEKIGMTKITQPYVFPYSGLVPEDKGITGTVIIAESHISIHTFQEKDYCFVDVFSCKDFDVEFAAEYIINAFECKKHEKYIVHRGKDFTRYHIPEMAEFNR</sequence>
<evidence type="ECO:0000256" key="7">
    <source>
        <dbReference type="ARBA" id="ARBA00023239"/>
    </source>
</evidence>
<keyword evidence="4" id="KW-0745">Spermidine biosynthesis</keyword>
<accession>A0A0F0CPL5</accession>
<evidence type="ECO:0000256" key="8">
    <source>
        <dbReference type="ARBA" id="ARBA00023270"/>
    </source>
</evidence>
<evidence type="ECO:0000256" key="4">
    <source>
        <dbReference type="ARBA" id="ARBA00023066"/>
    </source>
</evidence>
<evidence type="ECO:0000256" key="6">
    <source>
        <dbReference type="ARBA" id="ARBA00023145"/>
    </source>
</evidence>
<dbReference type="AlphaFoldDB" id="A0A0F0CPL5"/>
<comment type="caution">
    <text evidence="10">The sequence shown here is derived from an EMBL/GenBank/DDBJ whole genome shotgun (WGS) entry which is preliminary data.</text>
</comment>
<keyword evidence="2" id="KW-0210">Decarboxylase</keyword>
<dbReference type="GO" id="GO:0005829">
    <property type="term" value="C:cytosol"/>
    <property type="evidence" value="ECO:0007669"/>
    <property type="project" value="TreeGrafter"/>
</dbReference>
<dbReference type="GO" id="GO:0004014">
    <property type="term" value="F:adenosylmethionine decarboxylase activity"/>
    <property type="evidence" value="ECO:0007669"/>
    <property type="project" value="InterPro"/>
</dbReference>
<name>A0A0F0CPL5_9BACT</name>
<evidence type="ECO:0000256" key="9">
    <source>
        <dbReference type="ARBA" id="ARBA00023317"/>
    </source>
</evidence>
<dbReference type="Gene3D" id="3.60.90.10">
    <property type="entry name" value="S-adenosylmethionine decarboxylase"/>
    <property type="match status" value="1"/>
</dbReference>
<organism evidence="10 11">
    <name type="scientific">Candidatus Omnitrophus magneticus</name>
    <dbReference type="NCBI Taxonomy" id="1609969"/>
    <lineage>
        <taxon>Bacteria</taxon>
        <taxon>Pseudomonadati</taxon>
        <taxon>Candidatus Omnitrophota</taxon>
        <taxon>Candidatus Omnitrophus</taxon>
    </lineage>
</organism>
<dbReference type="Proteomes" id="UP000033428">
    <property type="component" value="Unassembled WGS sequence"/>
</dbReference>
<dbReference type="PANTHER" id="PTHR33866:SF2">
    <property type="entry name" value="S-ADENOSYLMETHIONINE DECARBOXYLASE PROENZYME"/>
    <property type="match status" value="1"/>
</dbReference>
<dbReference type="PANTHER" id="PTHR33866">
    <property type="entry name" value="S-ADENOSYLMETHIONINE DECARBOXYLASE PROENZYME"/>
    <property type="match status" value="1"/>
</dbReference>
<keyword evidence="9" id="KW-0670">Pyruvate</keyword>
<dbReference type="InterPro" id="IPR003826">
    <property type="entry name" value="AdoMetDC_fam_prok"/>
</dbReference>
<dbReference type="SUPFAM" id="SSF56276">
    <property type="entry name" value="S-adenosylmethionine decarboxylase"/>
    <property type="match status" value="1"/>
</dbReference>
<proteinExistence type="predicted"/>
<keyword evidence="3" id="KW-0068">Autocatalytic cleavage</keyword>
<evidence type="ECO:0000313" key="10">
    <source>
        <dbReference type="EMBL" id="KJJ85192.1"/>
    </source>
</evidence>
<gene>
    <name evidence="10" type="ORF">OMAG_000904</name>
</gene>
<dbReference type="Pfam" id="PF02675">
    <property type="entry name" value="AdoMet_dc"/>
    <property type="match status" value="1"/>
</dbReference>
<evidence type="ECO:0000256" key="1">
    <source>
        <dbReference type="ARBA" id="ARBA00001928"/>
    </source>
</evidence>
<evidence type="ECO:0000256" key="5">
    <source>
        <dbReference type="ARBA" id="ARBA00023115"/>
    </source>
</evidence>
<keyword evidence="5" id="KW-0620">Polyamine biosynthesis</keyword>
<dbReference type="InterPro" id="IPR017716">
    <property type="entry name" value="S-AdoMet_deCOase_pro-enz"/>
</dbReference>
<keyword evidence="8" id="KW-0704">Schiff base</keyword>
<keyword evidence="6" id="KW-0865">Zymogen</keyword>
<dbReference type="EMBL" id="JYNY01000203">
    <property type="protein sequence ID" value="KJJ85192.1"/>
    <property type="molecule type" value="Genomic_DNA"/>
</dbReference>
<dbReference type="NCBIfam" id="TIGR03330">
    <property type="entry name" value="SAM_DCase_Bsu"/>
    <property type="match status" value="1"/>
</dbReference>
<dbReference type="InterPro" id="IPR016067">
    <property type="entry name" value="S-AdoMet_deCO2ase_core"/>
</dbReference>
<protein>
    <submittedName>
        <fullName evidence="10">S-adenosylmethionine decarboxylase proenzyme</fullName>
    </submittedName>
</protein>
<evidence type="ECO:0000256" key="3">
    <source>
        <dbReference type="ARBA" id="ARBA00022813"/>
    </source>
</evidence>
<evidence type="ECO:0000313" key="11">
    <source>
        <dbReference type="Proteomes" id="UP000033428"/>
    </source>
</evidence>
<evidence type="ECO:0000256" key="2">
    <source>
        <dbReference type="ARBA" id="ARBA00022793"/>
    </source>
</evidence>